<evidence type="ECO:0000256" key="6">
    <source>
        <dbReference type="ARBA" id="ARBA00023125"/>
    </source>
</evidence>
<dbReference type="Gene3D" id="3.40.50.300">
    <property type="entry name" value="P-loop containing nucleotide triphosphate hydrolases"/>
    <property type="match status" value="2"/>
</dbReference>
<dbReference type="PANTHER" id="PTHR47964">
    <property type="entry name" value="ATP-DEPENDENT DNA HELICASE HOMOLOG RECG, CHLOROPLASTIC"/>
    <property type="match status" value="1"/>
</dbReference>
<keyword evidence="11" id="KW-1185">Reference proteome</keyword>
<dbReference type="SUPFAM" id="SSF50249">
    <property type="entry name" value="Nucleic acid-binding proteins"/>
    <property type="match status" value="1"/>
</dbReference>
<dbReference type="GO" id="GO:0003678">
    <property type="term" value="F:DNA helicase activity"/>
    <property type="evidence" value="ECO:0007669"/>
    <property type="project" value="TreeGrafter"/>
</dbReference>
<evidence type="ECO:0000256" key="5">
    <source>
        <dbReference type="ARBA" id="ARBA00022840"/>
    </source>
</evidence>
<dbReference type="InterPro" id="IPR001650">
    <property type="entry name" value="Helicase_C-like"/>
</dbReference>
<sequence length="702" mass="77051">MKQSPTIDDEREWQDRLDPLLAPVTSLDGVGPKTAAALARRLRRDAVRCIDLVLLAPNGKIDTTSGDDLALATGRLVCLEVEILAHRPARTSRMPYVVVAKVGETELDLIFFRARPKWLAERYPLDTRCRIIGRIGIYRDRYRVAHPTLASETEAGPGSLVSYGTVEGIPRSRFNALIRQAVNRTPELPEWLDAGLLAKHGWPGWREAILTLHATNTAEAARRRLAFDEILAFQLELESSRRTIEQLPAMSLCDEQGLQRAFLSRLPFVPTNDQLRAIQEIEADLAKERPMGRLLQGDVGSGKTLVAACAMLTAAACGAQAALMAPTELLARQHHRTLSQWFEPLGVEVVLATGSETLGARRQFTQALASGNVKLAVGTHALFQDKLIFKNLALVVIDEQHRFGVEQRQRLILKARAGRAAHLLAMSATPIPRTLLLGLYGDMTVSSLRQKPPGRLPVKTRLIAADRQDEVMASCGRALANGERIYWICPLIETDEVSASQDAAIQRFATLALLFGERVGIAHGRQEASEREAQLRAFAAGDIQLLVATTVVEVGVDVSEATIIVIESAERFGMAQLHQLRGRVGRGVRPSFCLLLYNAPLSFSARQRLQALRQTEDGFAIAEKDMNLRGPGDILGLRQSGLPEFRMADLKKDADLLALSSVVAASAAKGRRENSARRPLDLLVLLHRALNAWAASANIIKV</sequence>
<dbReference type="Proteomes" id="UP000197065">
    <property type="component" value="Unassembled WGS sequence"/>
</dbReference>
<feature type="domain" description="Helicase C-terminal" evidence="9">
    <location>
        <begin position="481"/>
        <end position="627"/>
    </location>
</feature>
<protein>
    <submittedName>
        <fullName evidence="10">ATP-dependent DNA helicase RecG</fullName>
    </submittedName>
</protein>
<dbReference type="SUPFAM" id="SSF52540">
    <property type="entry name" value="P-loop containing nucleoside triphosphate hydrolases"/>
    <property type="match status" value="2"/>
</dbReference>
<evidence type="ECO:0000256" key="7">
    <source>
        <dbReference type="ARBA" id="ARBA00023204"/>
    </source>
</evidence>
<keyword evidence="1" id="KW-0547">Nucleotide-binding</keyword>
<keyword evidence="3" id="KW-0378">Hydrolase</keyword>
<dbReference type="Pfam" id="PF00270">
    <property type="entry name" value="DEAD"/>
    <property type="match status" value="1"/>
</dbReference>
<dbReference type="OrthoDB" id="9804325at2"/>
<dbReference type="RefSeq" id="WP_088559954.1">
    <property type="nucleotide sequence ID" value="NZ_FYEH01000002.1"/>
</dbReference>
<dbReference type="GO" id="GO:0003677">
    <property type="term" value="F:DNA binding"/>
    <property type="evidence" value="ECO:0007669"/>
    <property type="project" value="UniProtKB-KW"/>
</dbReference>
<dbReference type="SMART" id="SM00490">
    <property type="entry name" value="HELICc"/>
    <property type="match status" value="1"/>
</dbReference>
<dbReference type="PROSITE" id="PS51194">
    <property type="entry name" value="HELICASE_CTER"/>
    <property type="match status" value="1"/>
</dbReference>
<dbReference type="Pfam" id="PF00271">
    <property type="entry name" value="Helicase_C"/>
    <property type="match status" value="1"/>
</dbReference>
<dbReference type="EMBL" id="FYEH01000002">
    <property type="protein sequence ID" value="SNB60828.1"/>
    <property type="molecule type" value="Genomic_DNA"/>
</dbReference>
<name>A0A212QNN4_9PROT</name>
<gene>
    <name evidence="10" type="ORF">SAMN07250955_10269</name>
</gene>
<dbReference type="PROSITE" id="PS51192">
    <property type="entry name" value="HELICASE_ATP_BIND_1"/>
    <property type="match status" value="1"/>
</dbReference>
<organism evidence="10 11">
    <name type="scientific">Arboricoccus pini</name>
    <dbReference type="NCBI Taxonomy" id="1963835"/>
    <lineage>
        <taxon>Bacteria</taxon>
        <taxon>Pseudomonadati</taxon>
        <taxon>Pseudomonadota</taxon>
        <taxon>Alphaproteobacteria</taxon>
        <taxon>Geminicoccales</taxon>
        <taxon>Geminicoccaceae</taxon>
        <taxon>Arboricoccus</taxon>
    </lineage>
</organism>
<evidence type="ECO:0000259" key="9">
    <source>
        <dbReference type="PROSITE" id="PS51194"/>
    </source>
</evidence>
<proteinExistence type="predicted"/>
<dbReference type="InterPro" id="IPR027417">
    <property type="entry name" value="P-loop_NTPase"/>
</dbReference>
<accession>A0A212QNN4</accession>
<keyword evidence="4 10" id="KW-0347">Helicase</keyword>
<dbReference type="InterPro" id="IPR014001">
    <property type="entry name" value="Helicase_ATP-bd"/>
</dbReference>
<evidence type="ECO:0000313" key="11">
    <source>
        <dbReference type="Proteomes" id="UP000197065"/>
    </source>
</evidence>
<evidence type="ECO:0000259" key="8">
    <source>
        <dbReference type="PROSITE" id="PS51192"/>
    </source>
</evidence>
<dbReference type="InterPro" id="IPR011545">
    <property type="entry name" value="DEAD/DEAH_box_helicase_dom"/>
</dbReference>
<dbReference type="InterPro" id="IPR047112">
    <property type="entry name" value="RecG/Mfd"/>
</dbReference>
<dbReference type="GO" id="GO:0016787">
    <property type="term" value="F:hydrolase activity"/>
    <property type="evidence" value="ECO:0007669"/>
    <property type="project" value="UniProtKB-KW"/>
</dbReference>
<keyword evidence="2" id="KW-0227">DNA damage</keyword>
<dbReference type="InterPro" id="IPR012340">
    <property type="entry name" value="NA-bd_OB-fold"/>
</dbReference>
<dbReference type="GO" id="GO:0005524">
    <property type="term" value="F:ATP binding"/>
    <property type="evidence" value="ECO:0007669"/>
    <property type="project" value="UniProtKB-KW"/>
</dbReference>
<dbReference type="InterPro" id="IPR045562">
    <property type="entry name" value="RecG_dom3_C"/>
</dbReference>
<evidence type="ECO:0000313" key="10">
    <source>
        <dbReference type="EMBL" id="SNB60828.1"/>
    </source>
</evidence>
<dbReference type="GO" id="GO:0006281">
    <property type="term" value="P:DNA repair"/>
    <property type="evidence" value="ECO:0007669"/>
    <property type="project" value="UniProtKB-KW"/>
</dbReference>
<reference evidence="10 11" key="1">
    <citation type="submission" date="2017-06" db="EMBL/GenBank/DDBJ databases">
        <authorList>
            <person name="Kim H.J."/>
            <person name="Triplett B.A."/>
        </authorList>
    </citation>
    <scope>NUCLEOTIDE SEQUENCE [LARGE SCALE GENOMIC DNA]</scope>
    <source>
        <strain evidence="10 11">B29T1</strain>
    </source>
</reference>
<dbReference type="AlphaFoldDB" id="A0A212QNN4"/>
<evidence type="ECO:0000256" key="3">
    <source>
        <dbReference type="ARBA" id="ARBA00022801"/>
    </source>
</evidence>
<keyword evidence="6" id="KW-0238">DNA-binding</keyword>
<keyword evidence="7" id="KW-0234">DNA repair</keyword>
<dbReference type="SMART" id="SM00487">
    <property type="entry name" value="DEXDc"/>
    <property type="match status" value="1"/>
</dbReference>
<keyword evidence="5" id="KW-0067">ATP-binding</keyword>
<feature type="domain" description="Helicase ATP-binding" evidence="8">
    <location>
        <begin position="284"/>
        <end position="448"/>
    </location>
</feature>
<dbReference type="Pfam" id="PF19833">
    <property type="entry name" value="RecG_dom3_C"/>
    <property type="match status" value="1"/>
</dbReference>
<evidence type="ECO:0000256" key="1">
    <source>
        <dbReference type="ARBA" id="ARBA00022741"/>
    </source>
</evidence>
<dbReference type="CDD" id="cd04488">
    <property type="entry name" value="RecG_wedge_OBF"/>
    <property type="match status" value="1"/>
</dbReference>
<evidence type="ECO:0000256" key="4">
    <source>
        <dbReference type="ARBA" id="ARBA00022806"/>
    </source>
</evidence>
<evidence type="ECO:0000256" key="2">
    <source>
        <dbReference type="ARBA" id="ARBA00022763"/>
    </source>
</evidence>
<dbReference type="PANTHER" id="PTHR47964:SF1">
    <property type="entry name" value="ATP-DEPENDENT DNA HELICASE HOMOLOG RECG, CHLOROPLASTIC"/>
    <property type="match status" value="1"/>
</dbReference>